<evidence type="ECO:0000313" key="14">
    <source>
        <dbReference type="EMBL" id="BDZ57137.1"/>
    </source>
</evidence>
<keyword evidence="5 10" id="KW-0067">ATP-binding</keyword>
<dbReference type="PROSITE" id="PS51198">
    <property type="entry name" value="UVRD_HELICASE_ATP_BIND"/>
    <property type="match status" value="1"/>
</dbReference>
<evidence type="ECO:0000313" key="15">
    <source>
        <dbReference type="Proteomes" id="UP001321421"/>
    </source>
</evidence>
<dbReference type="EMBL" id="AP027735">
    <property type="protein sequence ID" value="BDZ57137.1"/>
    <property type="molecule type" value="Genomic_DNA"/>
</dbReference>
<dbReference type="PANTHER" id="PTHR11070:SF59">
    <property type="entry name" value="DNA 3'-5' HELICASE"/>
    <property type="match status" value="1"/>
</dbReference>
<feature type="binding site" evidence="10">
    <location>
        <begin position="36"/>
        <end position="43"/>
    </location>
    <ligand>
        <name>ATP</name>
        <dbReference type="ChEBI" id="CHEBI:30616"/>
    </ligand>
</feature>
<dbReference type="EC" id="5.6.2.4" evidence="8"/>
<reference evidence="15" key="1">
    <citation type="journal article" date="2019" name="Int. J. Syst. Evol. Microbiol.">
        <title>The Global Catalogue of Microorganisms (GCM) 10K type strain sequencing project: providing services to taxonomists for standard genome sequencing and annotation.</title>
        <authorList>
            <consortium name="The Broad Institute Genomics Platform"/>
            <consortium name="The Broad Institute Genome Sequencing Center for Infectious Disease"/>
            <person name="Wu L."/>
            <person name="Ma J."/>
        </authorList>
    </citation>
    <scope>NUCLEOTIDE SEQUENCE [LARGE SCALE GENOMIC DNA]</scope>
    <source>
        <strain evidence="15">NBRC 110608</strain>
    </source>
</reference>
<dbReference type="Pfam" id="PF00580">
    <property type="entry name" value="UvrD-helicase"/>
    <property type="match status" value="1"/>
</dbReference>
<accession>A0ABM8H8C6</accession>
<evidence type="ECO:0000256" key="4">
    <source>
        <dbReference type="ARBA" id="ARBA00022806"/>
    </source>
</evidence>
<sequence length="792" mass="84057">MLRMRRAAELGAAPPLLDEVQQRAVDATDPVLLVRGAPGTGKSLVAVEMVAAAVARGVAPEHCLVLSPTRQAAAALRDRVTARLAGTTSEPLSRSHQALGFGLLRQAAALRGDPTPRLLSGPEQDVVLRELLAGYAAGDAPSPPWPVDLREALGTRGFRAELRDLLMRAVEWGLDAPRLRELGEQLDRPAWVAAAQVLADYDGVTALSRPGAYDPAWILGAAAELLQDDPEALARARDTIRFVVVDEAHELTFAAARLLRTLVGPQTQVRLLADPDSTVQGFRGADPRLAGQLASEWGAGEPFVLTHSHRQPAELRAAAEQVSTRIGAVGGAAHRELSTRPGGRVEVALLRAVAQEAQFVAGVLRRAHLLGGVAWSDLAVVVRGRGRTAPLRRALAAAGVPVATPPASVPLRDEPAVRPLLMCLDVAIDLALGSGERAAGDDASVAGDDADRASLRAGAEEEPRAISAELAVDLLTSPLGGADAVTLRRLRRELRRAEIEAGGERNSDELLSAAVVDDPDRLRLLGPEASAVRRVATVVRAGREAYAQPGATAETVLWAMWQASGLAEPWEQRALAGGVSGERADRDLDAVVALFGAAAAYVDRLPAHGVRDFLEHLRSQDVPGDSLVARAPDDEQVALVTPAAAAGREWHTVVVAGVQDGVWPDLRLRGSLLGSEQLVDVLTGRGSTYREAQAAVRHDETRQFLVALTRARERVVVTAVRSEDEQPSVYLDIVDPLDQQADSDDHLELLRPFTDVPRPMTLPAAVADLRRSLTSPETTPSSASVPPATWPG</sequence>
<keyword evidence="6" id="KW-0413">Isomerase</keyword>
<feature type="compositionally biased region" description="Polar residues" evidence="11">
    <location>
        <begin position="772"/>
        <end position="784"/>
    </location>
</feature>
<dbReference type="PANTHER" id="PTHR11070">
    <property type="entry name" value="UVRD / RECB / PCRA DNA HELICASE FAMILY MEMBER"/>
    <property type="match status" value="1"/>
</dbReference>
<evidence type="ECO:0000256" key="9">
    <source>
        <dbReference type="ARBA" id="ARBA00048988"/>
    </source>
</evidence>
<proteinExistence type="inferred from homology"/>
<feature type="domain" description="UvrD-like helicase ATP-binding" evidence="12">
    <location>
        <begin position="15"/>
        <end position="312"/>
    </location>
</feature>
<evidence type="ECO:0000256" key="5">
    <source>
        <dbReference type="ARBA" id="ARBA00022840"/>
    </source>
</evidence>
<organism evidence="14 15">
    <name type="scientific">Barrientosiimonas endolithica</name>
    <dbReference type="NCBI Taxonomy" id="1535208"/>
    <lineage>
        <taxon>Bacteria</taxon>
        <taxon>Bacillati</taxon>
        <taxon>Actinomycetota</taxon>
        <taxon>Actinomycetes</taxon>
        <taxon>Micrococcales</taxon>
        <taxon>Dermacoccaceae</taxon>
        <taxon>Barrientosiimonas</taxon>
    </lineage>
</organism>
<dbReference type="InterPro" id="IPR000212">
    <property type="entry name" value="DNA_helicase_UvrD/REP"/>
</dbReference>
<comment type="similarity">
    <text evidence="1">Belongs to the helicase family. UvrD subfamily.</text>
</comment>
<protein>
    <recommendedName>
        <fullName evidence="8">DNA 3'-5' helicase</fullName>
        <ecNumber evidence="8">5.6.2.4</ecNumber>
    </recommendedName>
</protein>
<dbReference type="Gene3D" id="3.40.50.300">
    <property type="entry name" value="P-loop containing nucleotide triphosphate hydrolases"/>
    <property type="match status" value="2"/>
</dbReference>
<evidence type="ECO:0000259" key="12">
    <source>
        <dbReference type="PROSITE" id="PS51198"/>
    </source>
</evidence>
<gene>
    <name evidence="14" type="ORF">GCM10025872_07940</name>
</gene>
<dbReference type="InterPro" id="IPR014017">
    <property type="entry name" value="DNA_helicase_UvrD-like_C"/>
</dbReference>
<evidence type="ECO:0000256" key="8">
    <source>
        <dbReference type="ARBA" id="ARBA00034808"/>
    </source>
</evidence>
<evidence type="ECO:0000256" key="11">
    <source>
        <dbReference type="SAM" id="MobiDB-lite"/>
    </source>
</evidence>
<dbReference type="InterPro" id="IPR013986">
    <property type="entry name" value="DExx_box_DNA_helicase_dom_sf"/>
</dbReference>
<dbReference type="Pfam" id="PF13361">
    <property type="entry name" value="UvrD_C"/>
    <property type="match status" value="1"/>
</dbReference>
<comment type="catalytic activity">
    <reaction evidence="7">
        <text>Couples ATP hydrolysis with the unwinding of duplex DNA by translocating in the 3'-5' direction.</text>
        <dbReference type="EC" id="5.6.2.4"/>
    </reaction>
</comment>
<evidence type="ECO:0000256" key="10">
    <source>
        <dbReference type="PROSITE-ProRule" id="PRU00560"/>
    </source>
</evidence>
<evidence type="ECO:0000256" key="7">
    <source>
        <dbReference type="ARBA" id="ARBA00034617"/>
    </source>
</evidence>
<evidence type="ECO:0000256" key="3">
    <source>
        <dbReference type="ARBA" id="ARBA00022801"/>
    </source>
</evidence>
<evidence type="ECO:0000256" key="1">
    <source>
        <dbReference type="ARBA" id="ARBA00009922"/>
    </source>
</evidence>
<dbReference type="InterPro" id="IPR014016">
    <property type="entry name" value="UvrD-like_ATP-bd"/>
</dbReference>
<evidence type="ECO:0000256" key="2">
    <source>
        <dbReference type="ARBA" id="ARBA00022741"/>
    </source>
</evidence>
<evidence type="ECO:0000256" key="6">
    <source>
        <dbReference type="ARBA" id="ARBA00023235"/>
    </source>
</evidence>
<feature type="domain" description="UvrD-like helicase C-terminal" evidence="13">
    <location>
        <begin position="312"/>
        <end position="647"/>
    </location>
</feature>
<keyword evidence="15" id="KW-1185">Reference proteome</keyword>
<keyword evidence="2 10" id="KW-0547">Nucleotide-binding</keyword>
<dbReference type="SUPFAM" id="SSF52540">
    <property type="entry name" value="P-loop containing nucleoside triphosphate hydrolases"/>
    <property type="match status" value="1"/>
</dbReference>
<name>A0ABM8H8C6_9MICO</name>
<dbReference type="Proteomes" id="UP001321421">
    <property type="component" value="Chromosome"/>
</dbReference>
<comment type="catalytic activity">
    <reaction evidence="9">
        <text>ATP + H2O = ADP + phosphate + H(+)</text>
        <dbReference type="Rhea" id="RHEA:13065"/>
        <dbReference type="ChEBI" id="CHEBI:15377"/>
        <dbReference type="ChEBI" id="CHEBI:15378"/>
        <dbReference type="ChEBI" id="CHEBI:30616"/>
        <dbReference type="ChEBI" id="CHEBI:43474"/>
        <dbReference type="ChEBI" id="CHEBI:456216"/>
        <dbReference type="EC" id="5.6.2.4"/>
    </reaction>
</comment>
<keyword evidence="3 10" id="KW-0378">Hydrolase</keyword>
<keyword evidence="4 10" id="KW-0347">Helicase</keyword>
<feature type="region of interest" description="Disordered" evidence="11">
    <location>
        <begin position="771"/>
        <end position="792"/>
    </location>
</feature>
<dbReference type="Gene3D" id="1.10.10.160">
    <property type="match status" value="1"/>
</dbReference>
<evidence type="ECO:0000259" key="13">
    <source>
        <dbReference type="PROSITE" id="PS51217"/>
    </source>
</evidence>
<dbReference type="InterPro" id="IPR027417">
    <property type="entry name" value="P-loop_NTPase"/>
</dbReference>
<dbReference type="PROSITE" id="PS51217">
    <property type="entry name" value="UVRD_HELICASE_CTER"/>
    <property type="match status" value="1"/>
</dbReference>